<accession>A0ACA9Q9P2</accession>
<evidence type="ECO:0000313" key="1">
    <source>
        <dbReference type="EMBL" id="CAG8742445.1"/>
    </source>
</evidence>
<keyword evidence="2" id="KW-1185">Reference proteome</keyword>
<protein>
    <submittedName>
        <fullName evidence="1">22305_t:CDS:1</fullName>
    </submittedName>
</protein>
<organism evidence="1 2">
    <name type="scientific">Racocetra persica</name>
    <dbReference type="NCBI Taxonomy" id="160502"/>
    <lineage>
        <taxon>Eukaryota</taxon>
        <taxon>Fungi</taxon>
        <taxon>Fungi incertae sedis</taxon>
        <taxon>Mucoromycota</taxon>
        <taxon>Glomeromycotina</taxon>
        <taxon>Glomeromycetes</taxon>
        <taxon>Diversisporales</taxon>
        <taxon>Gigasporaceae</taxon>
        <taxon>Racocetra</taxon>
    </lineage>
</organism>
<comment type="caution">
    <text evidence="1">The sequence shown here is derived from an EMBL/GenBank/DDBJ whole genome shotgun (WGS) entry which is preliminary data.</text>
</comment>
<dbReference type="Proteomes" id="UP000789920">
    <property type="component" value="Unassembled WGS sequence"/>
</dbReference>
<feature type="non-terminal residue" evidence="1">
    <location>
        <position position="1"/>
    </location>
</feature>
<sequence>ETGQVMVSENNTNGNGNDQAIAYFTEQIAKLNINLAKKQSAIS</sequence>
<reference evidence="1" key="1">
    <citation type="submission" date="2021-06" db="EMBL/GenBank/DDBJ databases">
        <authorList>
            <person name="Kallberg Y."/>
            <person name="Tangrot J."/>
            <person name="Rosling A."/>
        </authorList>
    </citation>
    <scope>NUCLEOTIDE SEQUENCE</scope>
    <source>
        <strain evidence="1">MA461A</strain>
    </source>
</reference>
<gene>
    <name evidence="1" type="ORF">RPERSI_LOCUS13290</name>
</gene>
<feature type="non-terminal residue" evidence="1">
    <location>
        <position position="43"/>
    </location>
</feature>
<evidence type="ECO:0000313" key="2">
    <source>
        <dbReference type="Proteomes" id="UP000789920"/>
    </source>
</evidence>
<dbReference type="EMBL" id="CAJVQC010029360">
    <property type="protein sequence ID" value="CAG8742445.1"/>
    <property type="molecule type" value="Genomic_DNA"/>
</dbReference>
<name>A0ACA9Q9P2_9GLOM</name>
<proteinExistence type="predicted"/>